<gene>
    <name evidence="1" type="ORF">BS47DRAFT_1254411</name>
</gene>
<dbReference type="AlphaFoldDB" id="A0A9P6B0D8"/>
<name>A0A9P6B0D8_9AGAM</name>
<feature type="non-terminal residue" evidence="1">
    <location>
        <position position="202"/>
    </location>
</feature>
<protein>
    <submittedName>
        <fullName evidence="1">Uncharacterized protein</fullName>
    </submittedName>
</protein>
<accession>A0A9P6B0D8</accession>
<sequence>ACFICEAEGTERNDIDSAALTCTKCNPTLRLDQKKVTKIIEHSSTHILFDPTIAREDEPCGFCLRPAPQCLIYLVRGRGAHSALRVDVIRSRGCPAIGKFSYKKASQSTAGSPCSNVPLKCPRCPASDPAIWRYNIPAHFVKEHASADAQEYLGLSTLSLSETDGMRIIWNNRRKVASAQRAKRTKKVNEMKISECHSTRLA</sequence>
<dbReference type="EMBL" id="MU128951">
    <property type="protein sequence ID" value="KAF9515338.1"/>
    <property type="molecule type" value="Genomic_DNA"/>
</dbReference>
<dbReference type="Proteomes" id="UP000886523">
    <property type="component" value="Unassembled WGS sequence"/>
</dbReference>
<proteinExistence type="predicted"/>
<dbReference type="OrthoDB" id="3241874at2759"/>
<comment type="caution">
    <text evidence="1">The sequence shown here is derived from an EMBL/GenBank/DDBJ whole genome shotgun (WGS) entry which is preliminary data.</text>
</comment>
<keyword evidence="2" id="KW-1185">Reference proteome</keyword>
<evidence type="ECO:0000313" key="1">
    <source>
        <dbReference type="EMBL" id="KAF9515338.1"/>
    </source>
</evidence>
<feature type="non-terminal residue" evidence="1">
    <location>
        <position position="1"/>
    </location>
</feature>
<reference evidence="1" key="1">
    <citation type="journal article" date="2020" name="Nat. Commun.">
        <title>Large-scale genome sequencing of mycorrhizal fungi provides insights into the early evolution of symbiotic traits.</title>
        <authorList>
            <person name="Miyauchi S."/>
            <person name="Kiss E."/>
            <person name="Kuo A."/>
            <person name="Drula E."/>
            <person name="Kohler A."/>
            <person name="Sanchez-Garcia M."/>
            <person name="Morin E."/>
            <person name="Andreopoulos B."/>
            <person name="Barry K.W."/>
            <person name="Bonito G."/>
            <person name="Buee M."/>
            <person name="Carver A."/>
            <person name="Chen C."/>
            <person name="Cichocki N."/>
            <person name="Clum A."/>
            <person name="Culley D."/>
            <person name="Crous P.W."/>
            <person name="Fauchery L."/>
            <person name="Girlanda M."/>
            <person name="Hayes R.D."/>
            <person name="Keri Z."/>
            <person name="LaButti K."/>
            <person name="Lipzen A."/>
            <person name="Lombard V."/>
            <person name="Magnuson J."/>
            <person name="Maillard F."/>
            <person name="Murat C."/>
            <person name="Nolan M."/>
            <person name="Ohm R.A."/>
            <person name="Pangilinan J."/>
            <person name="Pereira M.F."/>
            <person name="Perotto S."/>
            <person name="Peter M."/>
            <person name="Pfister S."/>
            <person name="Riley R."/>
            <person name="Sitrit Y."/>
            <person name="Stielow J.B."/>
            <person name="Szollosi G."/>
            <person name="Zifcakova L."/>
            <person name="Stursova M."/>
            <person name="Spatafora J.W."/>
            <person name="Tedersoo L."/>
            <person name="Vaario L.M."/>
            <person name="Yamada A."/>
            <person name="Yan M."/>
            <person name="Wang P."/>
            <person name="Xu J."/>
            <person name="Bruns T."/>
            <person name="Baldrian P."/>
            <person name="Vilgalys R."/>
            <person name="Dunand C."/>
            <person name="Henrissat B."/>
            <person name="Grigoriev I.V."/>
            <person name="Hibbett D."/>
            <person name="Nagy L.G."/>
            <person name="Martin F.M."/>
        </authorList>
    </citation>
    <scope>NUCLEOTIDE SEQUENCE</scope>
    <source>
        <strain evidence="1">UP504</strain>
    </source>
</reference>
<organism evidence="1 2">
    <name type="scientific">Hydnum rufescens UP504</name>
    <dbReference type="NCBI Taxonomy" id="1448309"/>
    <lineage>
        <taxon>Eukaryota</taxon>
        <taxon>Fungi</taxon>
        <taxon>Dikarya</taxon>
        <taxon>Basidiomycota</taxon>
        <taxon>Agaricomycotina</taxon>
        <taxon>Agaricomycetes</taxon>
        <taxon>Cantharellales</taxon>
        <taxon>Hydnaceae</taxon>
        <taxon>Hydnum</taxon>
    </lineage>
</organism>
<evidence type="ECO:0000313" key="2">
    <source>
        <dbReference type="Proteomes" id="UP000886523"/>
    </source>
</evidence>